<protein>
    <recommendedName>
        <fullName evidence="5">DDT domain-containing protein</fullName>
    </recommendedName>
</protein>
<sequence>METDNKKSQHSIEQWFSPMGKKKKIQKQEEIVDISSPESNSDNSSLIDLTEPSKEKKLQKIETTNNENEKAVILKTTHNDNKDNEINITTPKKDKKDKKIVKSPYFQKKNIKINKNNNITKTKTIELIAINSGSEEQDSENTNQEICQSTDQESEKSAEIIDKTKDEKEKNTINNNFEILVIEKDKKKKKNISSENNSIVIESKEEEVKDNDNLIKSRLRSLRGHSKNSSTSSTNEKDSILNHKPIIDESISLIDDGEEADDENEKSDSTTRSKKFSRELNNLGLDINDEKKDISSTSVVINGRSLRKRPSKEITKNTSITNTSKIEYIKKKIDPTKETVVLLSDNSNNRKLTSYLTFDRKSKKLNNKKVENEIELNSSEDMEIEQENENNNSNEKLPKKRQRQSSDNTTERKRTRRKSEQSQEDNENDKKVTYKQASLNGFSKVLTPSVRSFKPRKKSSTSKVKKVLPIPEFTKLSHCSVFDRNTNLVIPDILKLLSITDFLEKFGDCILELDQKINFNTLYQAIVYPTQNSFKLLSSIYVAILVFLIGKEETSNLIIPLNELTWQYYLIPTITETLRIKYRLKRNTMYNYPLPNHLAEIKSNEFYRISPLAHVKTLHQLIAILADTLSYREKIEAMIDKMVQLGNQRRIDIAERKNMEDEINNLHRDVNIVGIRIKTLELEIKKQKEKEKEEISKSKTRLQRHANSNLVIDHRALSGLHSEYNKKVTTLDKLKRALKKKDNLLLAKKKEKLDIKNKIFKGNERFLGIDRNHRYYWVIDIKYTSQKPENEGDSEDEQKKNTEKIKILKPKSLLSFITKDEKGKLALNNTEETTDDENIYGIVIEDFKRKENQDNYYNIYYYDDDSILYDYSYEMISSTGEIKKLISTLQLNDYDEELLHTNIIDFFSSRGYKIDSQTKLENSSTDINVETSLQNFKSWCNKLGKEVAIKNEVPILDGKNVVMFLNKINEISFYLESTFGLPSITIILSDMANNDTMEIELKSDQEEEQENIEKEKVVDLDNYKKNYTLSYHPKFLHNITNKIKSLYTEHSDSIIHENKKNDNIKILKNKLKGVELAIFNNNDIKLIVKKDKKEVVKFSEYQLEKIDDINNLSGLYSWFFEIKQVLDVKSEIISGSQKPRNTSQKGSHNLRERKKTNYNEIYASDDDFM</sequence>
<evidence type="ECO:0000313" key="7">
    <source>
        <dbReference type="Proteomes" id="UP000193719"/>
    </source>
</evidence>
<feature type="coiled-coil region" evidence="3">
    <location>
        <begin position="677"/>
        <end position="751"/>
    </location>
</feature>
<feature type="compositionally biased region" description="Acidic residues" evidence="4">
    <location>
        <begin position="378"/>
        <end position="388"/>
    </location>
</feature>
<feature type="compositionally biased region" description="Polar residues" evidence="4">
    <location>
        <begin position="140"/>
        <end position="151"/>
    </location>
</feature>
<dbReference type="InterPro" id="IPR018501">
    <property type="entry name" value="DDT_dom"/>
</dbReference>
<evidence type="ECO:0000259" key="5">
    <source>
        <dbReference type="PROSITE" id="PS50827"/>
    </source>
</evidence>
<feature type="compositionally biased region" description="Basic and acidic residues" evidence="4">
    <location>
        <begin position="153"/>
        <end position="171"/>
    </location>
</feature>
<dbReference type="AlphaFoldDB" id="A0A1Y1V4Y0"/>
<name>A0A1Y1V4Y0_9FUNG</name>
<dbReference type="GO" id="GO:0005634">
    <property type="term" value="C:nucleus"/>
    <property type="evidence" value="ECO:0007669"/>
    <property type="project" value="UniProtKB-SubCell"/>
</dbReference>
<reference evidence="6 7" key="2">
    <citation type="submission" date="2016-08" db="EMBL/GenBank/DDBJ databases">
        <title>Pervasive Adenine N6-methylation of Active Genes in Fungi.</title>
        <authorList>
            <consortium name="DOE Joint Genome Institute"/>
            <person name="Mondo S.J."/>
            <person name="Dannebaum R.O."/>
            <person name="Kuo R.C."/>
            <person name="Labutti K."/>
            <person name="Haridas S."/>
            <person name="Kuo A."/>
            <person name="Salamov A."/>
            <person name="Ahrendt S.R."/>
            <person name="Lipzen A."/>
            <person name="Sullivan W."/>
            <person name="Andreopoulos W.B."/>
            <person name="Clum A."/>
            <person name="Lindquist E."/>
            <person name="Daum C."/>
            <person name="Ramamoorthy G.K."/>
            <person name="Gryganskyi A."/>
            <person name="Culley D."/>
            <person name="Magnuson J.K."/>
            <person name="James T.Y."/>
            <person name="O'Malley M.A."/>
            <person name="Stajich J.E."/>
            <person name="Spatafora J.W."/>
            <person name="Visel A."/>
            <person name="Grigoriev I.V."/>
        </authorList>
    </citation>
    <scope>NUCLEOTIDE SEQUENCE [LARGE SCALE GENOMIC DNA]</scope>
    <source>
        <strain evidence="7">finn</strain>
    </source>
</reference>
<feature type="region of interest" description="Disordered" evidence="4">
    <location>
        <begin position="372"/>
        <end position="433"/>
    </location>
</feature>
<feature type="compositionally biased region" description="Low complexity" evidence="4">
    <location>
        <begin position="35"/>
        <end position="45"/>
    </location>
</feature>
<feature type="compositionally biased region" description="Basic and acidic residues" evidence="4">
    <location>
        <begin position="67"/>
        <end position="85"/>
    </location>
</feature>
<feature type="compositionally biased region" description="Basic and acidic residues" evidence="4">
    <location>
        <begin position="235"/>
        <end position="247"/>
    </location>
</feature>
<dbReference type="OrthoDB" id="2158312at2759"/>
<organism evidence="6 7">
    <name type="scientific">Piromyces finnis</name>
    <dbReference type="NCBI Taxonomy" id="1754191"/>
    <lineage>
        <taxon>Eukaryota</taxon>
        <taxon>Fungi</taxon>
        <taxon>Fungi incertae sedis</taxon>
        <taxon>Chytridiomycota</taxon>
        <taxon>Chytridiomycota incertae sedis</taxon>
        <taxon>Neocallimastigomycetes</taxon>
        <taxon>Neocallimastigales</taxon>
        <taxon>Neocallimastigaceae</taxon>
        <taxon>Piromyces</taxon>
    </lineage>
</organism>
<comment type="subcellular location">
    <subcellularLocation>
        <location evidence="1">Nucleus</location>
    </subcellularLocation>
</comment>
<evidence type="ECO:0000313" key="6">
    <source>
        <dbReference type="EMBL" id="ORX47368.1"/>
    </source>
</evidence>
<proteinExistence type="predicted"/>
<evidence type="ECO:0000256" key="4">
    <source>
        <dbReference type="SAM" id="MobiDB-lite"/>
    </source>
</evidence>
<reference evidence="6 7" key="1">
    <citation type="submission" date="2016-08" db="EMBL/GenBank/DDBJ databases">
        <title>Genomes of anaerobic fungi encode conserved fungal cellulosomes for biomass hydrolysis.</title>
        <authorList>
            <consortium name="DOE Joint Genome Institute"/>
            <person name="Haitjema C.H."/>
            <person name="Gilmore S.P."/>
            <person name="Henske J.K."/>
            <person name="Solomon K.V."/>
            <person name="De Groot R."/>
            <person name="Kuo A."/>
            <person name="Mondo S.J."/>
            <person name="Salamov A.A."/>
            <person name="Labutti K."/>
            <person name="Zhao Z."/>
            <person name="Chiniquy J."/>
            <person name="Barry K."/>
            <person name="Brewer H.M."/>
            <person name="Purvine S.O."/>
            <person name="Wright A.T."/>
            <person name="Boxma B."/>
            <person name="Van Alen T."/>
            <person name="Hackstein J.H."/>
            <person name="Baker S.E."/>
            <person name="Grigoriev I.V."/>
            <person name="O'Malley M.A."/>
        </authorList>
    </citation>
    <scope>NUCLEOTIDE SEQUENCE [LARGE SCALE GENOMIC DNA]</scope>
    <source>
        <strain evidence="7">finn</strain>
    </source>
</reference>
<keyword evidence="2" id="KW-0539">Nucleus</keyword>
<gene>
    <name evidence="6" type="ORF">BCR36DRAFT_356038</name>
</gene>
<accession>A0A1Y1V4Y0</accession>
<evidence type="ECO:0000256" key="1">
    <source>
        <dbReference type="ARBA" id="ARBA00004123"/>
    </source>
</evidence>
<keyword evidence="3" id="KW-0175">Coiled coil</keyword>
<feature type="compositionally biased region" description="Basic and acidic residues" evidence="4">
    <location>
        <begin position="51"/>
        <end position="60"/>
    </location>
</feature>
<dbReference type="PROSITE" id="PS50827">
    <property type="entry name" value="DDT"/>
    <property type="match status" value="1"/>
</dbReference>
<feature type="region of interest" description="Disordered" evidence="4">
    <location>
        <begin position="131"/>
        <end position="175"/>
    </location>
</feature>
<dbReference type="STRING" id="1754191.A0A1Y1V4Y0"/>
<feature type="region of interest" description="Disordered" evidence="4">
    <location>
        <begin position="1136"/>
        <end position="1156"/>
    </location>
</feature>
<comment type="caution">
    <text evidence="6">The sequence shown here is derived from an EMBL/GenBank/DDBJ whole genome shotgun (WGS) entry which is preliminary data.</text>
</comment>
<evidence type="ECO:0000256" key="2">
    <source>
        <dbReference type="ARBA" id="ARBA00023242"/>
    </source>
</evidence>
<dbReference type="EMBL" id="MCFH01000031">
    <property type="protein sequence ID" value="ORX47368.1"/>
    <property type="molecule type" value="Genomic_DNA"/>
</dbReference>
<feature type="domain" description="DDT" evidence="5">
    <location>
        <begin position="490"/>
        <end position="554"/>
    </location>
</feature>
<dbReference type="Proteomes" id="UP000193719">
    <property type="component" value="Unassembled WGS sequence"/>
</dbReference>
<feature type="region of interest" description="Disordered" evidence="4">
    <location>
        <begin position="1"/>
        <end position="99"/>
    </location>
</feature>
<feature type="compositionally biased region" description="Acidic residues" evidence="4">
    <location>
        <begin position="255"/>
        <end position="265"/>
    </location>
</feature>
<feature type="compositionally biased region" description="Polar residues" evidence="4">
    <location>
        <begin position="1136"/>
        <end position="1147"/>
    </location>
</feature>
<keyword evidence="7" id="KW-1185">Reference proteome</keyword>
<evidence type="ECO:0000256" key="3">
    <source>
        <dbReference type="SAM" id="Coils"/>
    </source>
</evidence>
<feature type="region of interest" description="Disordered" evidence="4">
    <location>
        <begin position="218"/>
        <end position="274"/>
    </location>
</feature>